<protein>
    <recommendedName>
        <fullName evidence="3">SEC-C domain-containing protein</fullName>
    </recommendedName>
</protein>
<accession>A0ABS8AYS2</accession>
<evidence type="ECO:0000313" key="1">
    <source>
        <dbReference type="EMBL" id="MCB2410964.1"/>
    </source>
</evidence>
<dbReference type="RefSeq" id="WP_226180363.1">
    <property type="nucleotide sequence ID" value="NZ_JAJADR010000013.1"/>
</dbReference>
<gene>
    <name evidence="1" type="ORF">LGH74_23460</name>
</gene>
<organism evidence="1 2">
    <name type="scientific">Hymenobacter lucidus</name>
    <dbReference type="NCBI Taxonomy" id="2880930"/>
    <lineage>
        <taxon>Bacteria</taxon>
        <taxon>Pseudomonadati</taxon>
        <taxon>Bacteroidota</taxon>
        <taxon>Cytophagia</taxon>
        <taxon>Cytophagales</taxon>
        <taxon>Hymenobacteraceae</taxon>
        <taxon>Hymenobacter</taxon>
    </lineage>
</organism>
<sequence>MLHAITPPAKDDVFVTKLLDKLKVEYEPEMVPIRPEPYAKPLNCFPNVMEKVKRDGGRIHYGWAIHKTTILCEAERHAVWEDEQEKFVDITPTEVQAEYTLFAPDNEGFEYTGQATDNVRINITGNPVVDDFIRVNETLSKIHAYGTREVDMYMSLPDAALELHHYYQALKNALQEFIYMGGTPKKRCLCQGPDRYKNCHGKSIGPRTKADLRKLKAILGKAGRSA</sequence>
<proteinExistence type="predicted"/>
<comment type="caution">
    <text evidence="1">The sequence shown here is derived from an EMBL/GenBank/DDBJ whole genome shotgun (WGS) entry which is preliminary data.</text>
</comment>
<reference evidence="1" key="1">
    <citation type="submission" date="2021-10" db="EMBL/GenBank/DDBJ databases">
        <authorList>
            <person name="Dean J.D."/>
            <person name="Kim M.K."/>
            <person name="Newey C.N."/>
            <person name="Stoker T.S."/>
            <person name="Thompson D.W."/>
            <person name="Grose J.H."/>
        </authorList>
    </citation>
    <scope>NUCLEOTIDE SEQUENCE</scope>
    <source>
        <strain evidence="1">BT178</strain>
    </source>
</reference>
<keyword evidence="2" id="KW-1185">Reference proteome</keyword>
<evidence type="ECO:0000313" key="2">
    <source>
        <dbReference type="Proteomes" id="UP001165296"/>
    </source>
</evidence>
<name>A0ABS8AYS2_9BACT</name>
<dbReference type="EMBL" id="JAJADR010000013">
    <property type="protein sequence ID" value="MCB2410964.1"/>
    <property type="molecule type" value="Genomic_DNA"/>
</dbReference>
<evidence type="ECO:0008006" key="3">
    <source>
        <dbReference type="Google" id="ProtNLM"/>
    </source>
</evidence>
<dbReference type="Proteomes" id="UP001165296">
    <property type="component" value="Unassembled WGS sequence"/>
</dbReference>